<dbReference type="AlphaFoldDB" id="A0A4P8HZV8"/>
<protein>
    <submittedName>
        <fullName evidence="2">Uncharacterized protein</fullName>
    </submittedName>
</protein>
<dbReference type="Proteomes" id="UP000584325">
    <property type="component" value="Unassembled WGS sequence"/>
</dbReference>
<proteinExistence type="predicted"/>
<evidence type="ECO:0000256" key="1">
    <source>
        <dbReference type="SAM" id="SignalP"/>
    </source>
</evidence>
<accession>A0A4P8HZV8</accession>
<gene>
    <name evidence="3" type="ORF">FCL38_29240</name>
    <name evidence="2" type="ORF">FHS02_004948</name>
</gene>
<name>A0A4P8HZV8_9BURK</name>
<keyword evidence="4" id="KW-1185">Reference proteome</keyword>
<reference evidence="3 4" key="1">
    <citation type="submission" date="2019-05" db="EMBL/GenBank/DDBJ databases">
        <title>Draft Genome Sequences of Six Type Strains of the Genus Massilia.</title>
        <authorList>
            <person name="Miess H."/>
            <person name="Frediansyhah A."/>
            <person name="Gross H."/>
        </authorList>
    </citation>
    <scope>NUCLEOTIDE SEQUENCE [LARGE SCALE GENOMIC DNA]</scope>
    <source>
        <strain evidence="3 4">DSMZ 26121</strain>
    </source>
</reference>
<reference evidence="2 5" key="2">
    <citation type="submission" date="2020-08" db="EMBL/GenBank/DDBJ databases">
        <title>Genomic Encyclopedia of Type Strains, Phase III (KMG-III): the genomes of soil and plant-associated and newly described type strains.</title>
        <authorList>
            <person name="Whitman W."/>
        </authorList>
    </citation>
    <scope>NUCLEOTIDE SEQUENCE [LARGE SCALE GENOMIC DNA]</scope>
    <source>
        <strain evidence="2 5">CECT 7753</strain>
    </source>
</reference>
<feature type="signal peptide" evidence="1">
    <location>
        <begin position="1"/>
        <end position="24"/>
    </location>
</feature>
<evidence type="ECO:0000313" key="5">
    <source>
        <dbReference type="Proteomes" id="UP000584325"/>
    </source>
</evidence>
<evidence type="ECO:0000313" key="4">
    <source>
        <dbReference type="Proteomes" id="UP000298763"/>
    </source>
</evidence>
<sequence length="183" mass="20998">MTRYFRPHLAATLAAFAFCAPASANSIDDLTGDYTLQSSTTVPASNWGYSKARISIRKLDDRHVLILLACEWKRDPKSVCGDHYFAQQRDGSVYLQDMNSDWLRFYFDPANRSLAIVSRGADNKESVRRDIFTPTSAPLEDRALVRRMKREQGSAEHKESVRVFGHYSKRAYLNNRIEFQKNP</sequence>
<evidence type="ECO:0000313" key="2">
    <source>
        <dbReference type="EMBL" id="MBB3224089.1"/>
    </source>
</evidence>
<feature type="chain" id="PRO_5044607699" evidence="1">
    <location>
        <begin position="25"/>
        <end position="183"/>
    </location>
</feature>
<dbReference type="EMBL" id="JACHXS010000011">
    <property type="protein sequence ID" value="MBB3224089.1"/>
    <property type="molecule type" value="Genomic_DNA"/>
</dbReference>
<dbReference type="Proteomes" id="UP000298763">
    <property type="component" value="Chromosome"/>
</dbReference>
<evidence type="ECO:0000313" key="3">
    <source>
        <dbReference type="EMBL" id="QCP14044.1"/>
    </source>
</evidence>
<dbReference type="RefSeq" id="WP_137316819.1">
    <property type="nucleotide sequence ID" value="NZ_CP040017.1"/>
</dbReference>
<dbReference type="EMBL" id="CP040017">
    <property type="protein sequence ID" value="QCP14044.1"/>
    <property type="molecule type" value="Genomic_DNA"/>
</dbReference>
<keyword evidence="1" id="KW-0732">Signal</keyword>
<dbReference type="OrthoDB" id="8755081at2"/>
<organism evidence="2 5">
    <name type="scientific">Pseudoduganella umbonata</name>
    <dbReference type="NCBI Taxonomy" id="864828"/>
    <lineage>
        <taxon>Bacteria</taxon>
        <taxon>Pseudomonadati</taxon>
        <taxon>Pseudomonadota</taxon>
        <taxon>Betaproteobacteria</taxon>
        <taxon>Burkholderiales</taxon>
        <taxon>Oxalobacteraceae</taxon>
        <taxon>Telluria group</taxon>
        <taxon>Pseudoduganella</taxon>
    </lineage>
</organism>